<evidence type="ECO:0000256" key="5">
    <source>
        <dbReference type="RuleBase" id="RU000461"/>
    </source>
</evidence>
<keyword evidence="5" id="KW-0503">Monooxygenase</keyword>
<reference evidence="6 7" key="1">
    <citation type="journal article" date="2020" name="Fungal Divers.">
        <title>Resolving the Mortierellaceae phylogeny through synthesis of multi-gene phylogenetics and phylogenomics.</title>
        <authorList>
            <person name="Vandepol N."/>
            <person name="Liber J."/>
            <person name="Desiro A."/>
            <person name="Na H."/>
            <person name="Kennedy M."/>
            <person name="Barry K."/>
            <person name="Grigoriev I.V."/>
            <person name="Miller A.N."/>
            <person name="O'Donnell K."/>
            <person name="Stajich J.E."/>
            <person name="Bonito G."/>
        </authorList>
    </citation>
    <scope>NUCLEOTIDE SEQUENCE [LARGE SCALE GENOMIC DNA]</scope>
    <source>
        <strain evidence="6 7">AD045</strain>
    </source>
</reference>
<evidence type="ECO:0000313" key="7">
    <source>
        <dbReference type="Proteomes" id="UP001194696"/>
    </source>
</evidence>
<dbReference type="PROSITE" id="PS00086">
    <property type="entry name" value="CYTOCHROME_P450"/>
    <property type="match status" value="1"/>
</dbReference>
<name>A0ABQ7JKQ8_9FUNG</name>
<comment type="similarity">
    <text evidence="2 5">Belongs to the cytochrome P450 family.</text>
</comment>
<keyword evidence="7" id="KW-1185">Reference proteome</keyword>
<dbReference type="Gene3D" id="1.10.630.10">
    <property type="entry name" value="Cytochrome P450"/>
    <property type="match status" value="1"/>
</dbReference>
<keyword evidence="5" id="KW-0349">Heme</keyword>
<dbReference type="SUPFAM" id="SSF48264">
    <property type="entry name" value="Cytochrome P450"/>
    <property type="match status" value="1"/>
</dbReference>
<comment type="caution">
    <text evidence="6">The sequence shown here is derived from an EMBL/GenBank/DDBJ whole genome shotgun (WGS) entry which is preliminary data.</text>
</comment>
<dbReference type="InterPro" id="IPR017972">
    <property type="entry name" value="Cyt_P450_CS"/>
</dbReference>
<dbReference type="PANTHER" id="PTHR46206">
    <property type="entry name" value="CYTOCHROME P450"/>
    <property type="match status" value="1"/>
</dbReference>
<sequence length="154" mass="17604">MVRMDSFVREVFRYRMTRLELVRLARKPVTLSNGMRIAKGQMVAINLRSLHRSYEYQGEDPAEFRPWRFLGKGKAATKVAIDYLPFGMGQHACPGRFLSIQILKTVGILMATRYSKIEMINPSHAKRVLQLRIGDPYPSGLIFTSRSAPTEKEA</sequence>
<dbReference type="InterPro" id="IPR001128">
    <property type="entry name" value="Cyt_P450"/>
</dbReference>
<dbReference type="Proteomes" id="UP001194696">
    <property type="component" value="Unassembled WGS sequence"/>
</dbReference>
<dbReference type="InterPro" id="IPR002403">
    <property type="entry name" value="Cyt_P450_E_grp-IV"/>
</dbReference>
<evidence type="ECO:0000256" key="4">
    <source>
        <dbReference type="ARBA" id="ARBA00023004"/>
    </source>
</evidence>
<evidence type="ECO:0000256" key="2">
    <source>
        <dbReference type="ARBA" id="ARBA00010617"/>
    </source>
</evidence>
<comment type="cofactor">
    <cofactor evidence="1">
        <name>heme</name>
        <dbReference type="ChEBI" id="CHEBI:30413"/>
    </cofactor>
</comment>
<proteinExistence type="inferred from homology"/>
<dbReference type="EMBL" id="JAAAIM010001443">
    <property type="protein sequence ID" value="KAG0278503.1"/>
    <property type="molecule type" value="Genomic_DNA"/>
</dbReference>
<evidence type="ECO:0000256" key="1">
    <source>
        <dbReference type="ARBA" id="ARBA00001971"/>
    </source>
</evidence>
<accession>A0ABQ7JKQ8</accession>
<evidence type="ECO:0000313" key="6">
    <source>
        <dbReference type="EMBL" id="KAG0278503.1"/>
    </source>
</evidence>
<keyword evidence="5" id="KW-0560">Oxidoreductase</keyword>
<dbReference type="Pfam" id="PF00067">
    <property type="entry name" value="p450"/>
    <property type="match status" value="1"/>
</dbReference>
<keyword evidence="4 5" id="KW-0408">Iron</keyword>
<organism evidence="6 7">
    <name type="scientific">Linnemannia gamsii</name>
    <dbReference type="NCBI Taxonomy" id="64522"/>
    <lineage>
        <taxon>Eukaryota</taxon>
        <taxon>Fungi</taxon>
        <taxon>Fungi incertae sedis</taxon>
        <taxon>Mucoromycota</taxon>
        <taxon>Mortierellomycotina</taxon>
        <taxon>Mortierellomycetes</taxon>
        <taxon>Mortierellales</taxon>
        <taxon>Mortierellaceae</taxon>
        <taxon>Linnemannia</taxon>
    </lineage>
</organism>
<keyword evidence="3 5" id="KW-0479">Metal-binding</keyword>
<evidence type="ECO:0000256" key="3">
    <source>
        <dbReference type="ARBA" id="ARBA00022723"/>
    </source>
</evidence>
<dbReference type="PRINTS" id="PR00465">
    <property type="entry name" value="EP450IV"/>
</dbReference>
<evidence type="ECO:0008006" key="8">
    <source>
        <dbReference type="Google" id="ProtNLM"/>
    </source>
</evidence>
<dbReference type="InterPro" id="IPR036396">
    <property type="entry name" value="Cyt_P450_sf"/>
</dbReference>
<protein>
    <recommendedName>
        <fullName evidence="8">Cytochrome P450</fullName>
    </recommendedName>
</protein>
<gene>
    <name evidence="6" type="ORF">BGZ96_002357</name>
</gene>